<sequence>MEADVGAPSQHRVSTEIPTQPHSRVASSDKGEADGVPDTEGQAEPSAEGPVLPPKSVENELLEKNEDYQLLLSTLTVLRNQLTQAEEDLTKLINMKEEALQDPLSFVEKLMSKNLDTIPKPQRVVAVPHIDLYKYQGDTGSTSTRFPRTRSYFRSDIFDRSFSPGWGTPLPDLGPVDDSEISSSHEMETEQENSKGTPEERSHTFNQPWSEEEHTRLMELLEVYPEESIATRRFEKISAALGSRTSRQVASRVQKLFEPRSRTSSVKKASTAKPTTTRVSGTYYSNRFSGSRYLHTPTVTMSDDEGDDEDIGIPVHPELKSSEEYKELLRLQKLAKLKANVPSAHTADPVHYGYSCDRCLAEPIVGTRWKCLDCPEESQVDLCDECMDKNFQNDHHSADHRFEKIATPEETDMQDDYAYLGFRKVE</sequence>
<dbReference type="Pfam" id="PF00569">
    <property type="entry name" value="ZZ"/>
    <property type="match status" value="1"/>
</dbReference>
<feature type="compositionally biased region" description="Polar residues" evidence="6">
    <location>
        <begin position="16"/>
        <end position="26"/>
    </location>
</feature>
<reference evidence="10 11" key="1">
    <citation type="submission" date="2009-08" db="EMBL/GenBank/DDBJ databases">
        <title>The Genome Sequence of Spizellomyces punctatus strain DAOM BR117.</title>
        <authorList>
            <consortium name="The Broad Institute Genome Sequencing Platform"/>
            <person name="Russ C."/>
            <person name="Cuomo C."/>
            <person name="Shea T."/>
            <person name="Young S.K."/>
            <person name="Zeng Q."/>
            <person name="Koehrsen M."/>
            <person name="Haas B."/>
            <person name="Borodovsky M."/>
            <person name="Guigo R."/>
            <person name="Alvarado L."/>
            <person name="Berlin A."/>
            <person name="Bochicchio J."/>
            <person name="Borenstein D."/>
            <person name="Chapman S."/>
            <person name="Chen Z."/>
            <person name="Engels R."/>
            <person name="Freedman E."/>
            <person name="Gellesch M."/>
            <person name="Goldberg J."/>
            <person name="Griggs A."/>
            <person name="Gujja S."/>
            <person name="Heiman D."/>
            <person name="Hepburn T."/>
            <person name="Howarth C."/>
            <person name="Jen D."/>
            <person name="Larson L."/>
            <person name="Lewis B."/>
            <person name="Mehta T."/>
            <person name="Park D."/>
            <person name="Pearson M."/>
            <person name="Roberts A."/>
            <person name="Saif S."/>
            <person name="Shenoy N."/>
            <person name="Sisk P."/>
            <person name="Stolte C."/>
            <person name="Sykes S."/>
            <person name="Thomson T."/>
            <person name="Walk T."/>
            <person name="White J."/>
            <person name="Yandava C."/>
            <person name="Burger G."/>
            <person name="Gray M.W."/>
            <person name="Holland P.W.H."/>
            <person name="King N."/>
            <person name="Lang F.B.F."/>
            <person name="Roger A.J."/>
            <person name="Ruiz-Trillo I."/>
            <person name="Lander E."/>
            <person name="Nusbaum C."/>
        </authorList>
    </citation>
    <scope>NUCLEOTIDE SEQUENCE [LARGE SCALE GENOMIC DNA]</scope>
    <source>
        <strain evidence="10 11">DAOM BR117</strain>
    </source>
</reference>
<feature type="domain" description="Myb-like" evidence="7">
    <location>
        <begin position="201"/>
        <end position="257"/>
    </location>
</feature>
<feature type="region of interest" description="Disordered" evidence="6">
    <location>
        <begin position="257"/>
        <end position="278"/>
    </location>
</feature>
<dbReference type="SUPFAM" id="SSF57850">
    <property type="entry name" value="RING/U-box"/>
    <property type="match status" value="1"/>
</dbReference>
<dbReference type="GeneID" id="27691277"/>
<dbReference type="InterPro" id="IPR009057">
    <property type="entry name" value="Homeodomain-like_sf"/>
</dbReference>
<dbReference type="InterPro" id="IPR037830">
    <property type="entry name" value="ZZZ3"/>
</dbReference>
<keyword evidence="1" id="KW-0479">Metal-binding</keyword>
<evidence type="ECO:0000256" key="1">
    <source>
        <dbReference type="ARBA" id="ARBA00022723"/>
    </source>
</evidence>
<dbReference type="eggNOG" id="KOG0724">
    <property type="taxonomic scope" value="Eukaryota"/>
</dbReference>
<dbReference type="CDD" id="cd02338">
    <property type="entry name" value="ZZ_PCMF_like"/>
    <property type="match status" value="1"/>
</dbReference>
<dbReference type="EMBL" id="KQ257468">
    <property type="protein sequence ID" value="KNC96511.1"/>
    <property type="molecule type" value="Genomic_DNA"/>
</dbReference>
<dbReference type="InterPro" id="IPR001005">
    <property type="entry name" value="SANT/Myb"/>
</dbReference>
<gene>
    <name evidence="10" type="ORF">SPPG_08100</name>
</gene>
<evidence type="ECO:0000313" key="11">
    <source>
        <dbReference type="Proteomes" id="UP000053201"/>
    </source>
</evidence>
<keyword evidence="11" id="KW-1185">Reference proteome</keyword>
<name>A0A0L0H6G9_SPIPD</name>
<dbReference type="VEuPathDB" id="FungiDB:SPPG_08100"/>
<dbReference type="Proteomes" id="UP000053201">
    <property type="component" value="Unassembled WGS sequence"/>
</dbReference>
<dbReference type="InterPro" id="IPR000433">
    <property type="entry name" value="Znf_ZZ"/>
</dbReference>
<keyword evidence="5" id="KW-0175">Coiled coil</keyword>
<dbReference type="SMART" id="SM00291">
    <property type="entry name" value="ZnF_ZZ"/>
    <property type="match status" value="1"/>
</dbReference>
<protein>
    <submittedName>
        <fullName evidence="10">Uncharacterized protein</fullName>
    </submittedName>
</protein>
<evidence type="ECO:0000259" key="8">
    <source>
        <dbReference type="PROSITE" id="PS50135"/>
    </source>
</evidence>
<dbReference type="SUPFAM" id="SSF46689">
    <property type="entry name" value="Homeodomain-like"/>
    <property type="match status" value="1"/>
</dbReference>
<keyword evidence="3" id="KW-0862">Zinc</keyword>
<dbReference type="STRING" id="645134.A0A0L0H6G9"/>
<accession>A0A0L0H6G9</accession>
<dbReference type="PANTHER" id="PTHR22705">
    <property type="entry name" value="ZINC FINGER, ZZ DOMAIN CONTAINING 3"/>
    <property type="match status" value="1"/>
</dbReference>
<dbReference type="PROSITE" id="PS51294">
    <property type="entry name" value="HTH_MYB"/>
    <property type="match status" value="1"/>
</dbReference>
<keyword evidence="2 4" id="KW-0863">Zinc-finger</keyword>
<evidence type="ECO:0000256" key="2">
    <source>
        <dbReference type="ARBA" id="ARBA00022771"/>
    </source>
</evidence>
<dbReference type="PROSITE" id="PS50090">
    <property type="entry name" value="MYB_LIKE"/>
    <property type="match status" value="1"/>
</dbReference>
<feature type="domain" description="ZZ-type" evidence="8">
    <location>
        <begin position="351"/>
        <end position="410"/>
    </location>
</feature>
<evidence type="ECO:0000256" key="4">
    <source>
        <dbReference type="PROSITE-ProRule" id="PRU00228"/>
    </source>
</evidence>
<dbReference type="OrthoDB" id="424753at2759"/>
<evidence type="ECO:0000256" key="5">
    <source>
        <dbReference type="SAM" id="Coils"/>
    </source>
</evidence>
<proteinExistence type="predicted"/>
<dbReference type="PANTHER" id="PTHR22705:SF0">
    <property type="entry name" value="ZZ-TYPE ZINC FINGER-CONTAINING PROTEIN 3"/>
    <property type="match status" value="1"/>
</dbReference>
<dbReference type="SMART" id="SM00717">
    <property type="entry name" value="SANT"/>
    <property type="match status" value="1"/>
</dbReference>
<evidence type="ECO:0000256" key="3">
    <source>
        <dbReference type="ARBA" id="ARBA00022833"/>
    </source>
</evidence>
<feature type="domain" description="HTH myb-type" evidence="9">
    <location>
        <begin position="207"/>
        <end position="261"/>
    </location>
</feature>
<dbReference type="Pfam" id="PF00249">
    <property type="entry name" value="Myb_DNA-binding"/>
    <property type="match status" value="1"/>
</dbReference>
<dbReference type="PROSITE" id="PS50135">
    <property type="entry name" value="ZF_ZZ_2"/>
    <property type="match status" value="1"/>
</dbReference>
<feature type="coiled-coil region" evidence="5">
    <location>
        <begin position="68"/>
        <end position="102"/>
    </location>
</feature>
<dbReference type="InterPro" id="IPR043145">
    <property type="entry name" value="Znf_ZZ_sf"/>
</dbReference>
<feature type="region of interest" description="Disordered" evidence="6">
    <location>
        <begin position="1"/>
        <end position="57"/>
    </location>
</feature>
<dbReference type="RefSeq" id="XP_016604551.1">
    <property type="nucleotide sequence ID" value="XM_016756254.1"/>
</dbReference>
<evidence type="ECO:0000259" key="7">
    <source>
        <dbReference type="PROSITE" id="PS50090"/>
    </source>
</evidence>
<dbReference type="InParanoid" id="A0A0L0H6G9"/>
<dbReference type="InterPro" id="IPR017930">
    <property type="entry name" value="Myb_dom"/>
</dbReference>
<organism evidence="10 11">
    <name type="scientific">Spizellomyces punctatus (strain DAOM BR117)</name>
    <dbReference type="NCBI Taxonomy" id="645134"/>
    <lineage>
        <taxon>Eukaryota</taxon>
        <taxon>Fungi</taxon>
        <taxon>Fungi incertae sedis</taxon>
        <taxon>Chytridiomycota</taxon>
        <taxon>Chytridiomycota incertae sedis</taxon>
        <taxon>Chytridiomycetes</taxon>
        <taxon>Spizellomycetales</taxon>
        <taxon>Spizellomycetaceae</taxon>
        <taxon>Spizellomyces</taxon>
    </lineage>
</organism>
<dbReference type="Gene3D" id="1.10.10.60">
    <property type="entry name" value="Homeodomain-like"/>
    <property type="match status" value="1"/>
</dbReference>
<dbReference type="CDD" id="cd00167">
    <property type="entry name" value="SANT"/>
    <property type="match status" value="1"/>
</dbReference>
<evidence type="ECO:0000313" key="10">
    <source>
        <dbReference type="EMBL" id="KNC96511.1"/>
    </source>
</evidence>
<feature type="region of interest" description="Disordered" evidence="6">
    <location>
        <begin position="166"/>
        <end position="211"/>
    </location>
</feature>
<dbReference type="AlphaFoldDB" id="A0A0L0H6G9"/>
<dbReference type="GO" id="GO:0008270">
    <property type="term" value="F:zinc ion binding"/>
    <property type="evidence" value="ECO:0007669"/>
    <property type="project" value="UniProtKB-KW"/>
</dbReference>
<evidence type="ECO:0000256" key="6">
    <source>
        <dbReference type="SAM" id="MobiDB-lite"/>
    </source>
</evidence>
<feature type="compositionally biased region" description="Polar residues" evidence="6">
    <location>
        <begin position="262"/>
        <end position="278"/>
    </location>
</feature>
<evidence type="ECO:0000259" key="9">
    <source>
        <dbReference type="PROSITE" id="PS51294"/>
    </source>
</evidence>
<dbReference type="OMA" id="EGFACDS"/>
<dbReference type="Gene3D" id="3.30.60.90">
    <property type="match status" value="1"/>
</dbReference>